<name>A0A5J5GDN7_9RHOB</name>
<dbReference type="Pfam" id="PF13302">
    <property type="entry name" value="Acetyltransf_3"/>
    <property type="match status" value="1"/>
</dbReference>
<dbReference type="PANTHER" id="PTHR43792">
    <property type="entry name" value="GNAT FAMILY, PUTATIVE (AFU_ORTHOLOGUE AFUA_3G00765)-RELATED-RELATED"/>
    <property type="match status" value="1"/>
</dbReference>
<dbReference type="PROSITE" id="PS51186">
    <property type="entry name" value="GNAT"/>
    <property type="match status" value="1"/>
</dbReference>
<dbReference type="AlphaFoldDB" id="A0A5J5GDN7"/>
<proteinExistence type="predicted"/>
<protein>
    <submittedName>
        <fullName evidence="2">GNAT family N-acetyltransferase</fullName>
    </submittedName>
</protein>
<dbReference type="GO" id="GO:0016747">
    <property type="term" value="F:acyltransferase activity, transferring groups other than amino-acyl groups"/>
    <property type="evidence" value="ECO:0007669"/>
    <property type="project" value="InterPro"/>
</dbReference>
<dbReference type="SUPFAM" id="SSF55729">
    <property type="entry name" value="Acyl-CoA N-acyltransferases (Nat)"/>
    <property type="match status" value="1"/>
</dbReference>
<reference evidence="2 3" key="1">
    <citation type="submission" date="2019-09" db="EMBL/GenBank/DDBJ databases">
        <authorList>
            <person name="Park J.-S."/>
            <person name="Choi H.-J."/>
        </authorList>
    </citation>
    <scope>NUCLEOTIDE SEQUENCE [LARGE SCALE GENOMIC DNA]</scope>
    <source>
        <strain evidence="2 3">176SS1-4</strain>
    </source>
</reference>
<dbReference type="InterPro" id="IPR016181">
    <property type="entry name" value="Acyl_CoA_acyltransferase"/>
</dbReference>
<evidence type="ECO:0000313" key="2">
    <source>
        <dbReference type="EMBL" id="KAA9005998.1"/>
    </source>
</evidence>
<sequence>MHAGLREVELAPGLPGVHPLLDTEGFDLHPCILPSFRAGMAQAAGGAHARPCTVSGNARRERRMILDDSLRTARLAVRPFRDADAARLVEIFSDPQVARFVGDGSSLSLAQARNWVETSRANLREHGYGTGAVVRPPGETVLGWAGIARPPGQPQEIIYGLDRAYWGQGYGRELAAALADFAEARGLDPVRATVDRANAISGRILRDCGFHVAESWKEDGVLVDLYLRHGRRSPLAAPARGL</sequence>
<dbReference type="Gene3D" id="3.40.630.30">
    <property type="match status" value="1"/>
</dbReference>
<keyword evidence="2" id="KW-0808">Transferase</keyword>
<gene>
    <name evidence="2" type="ORF">F3S47_15700</name>
</gene>
<evidence type="ECO:0000313" key="3">
    <source>
        <dbReference type="Proteomes" id="UP000326554"/>
    </source>
</evidence>
<dbReference type="EMBL" id="VYQE01000005">
    <property type="protein sequence ID" value="KAA9005998.1"/>
    <property type="molecule type" value="Genomic_DNA"/>
</dbReference>
<dbReference type="InterPro" id="IPR000182">
    <property type="entry name" value="GNAT_dom"/>
</dbReference>
<comment type="caution">
    <text evidence="2">The sequence shown here is derived from an EMBL/GenBank/DDBJ whole genome shotgun (WGS) entry which is preliminary data.</text>
</comment>
<dbReference type="Proteomes" id="UP000326554">
    <property type="component" value="Unassembled WGS sequence"/>
</dbReference>
<dbReference type="InterPro" id="IPR051531">
    <property type="entry name" value="N-acetyltransferase"/>
</dbReference>
<accession>A0A5J5GDN7</accession>
<feature type="domain" description="N-acetyltransferase" evidence="1">
    <location>
        <begin position="75"/>
        <end position="228"/>
    </location>
</feature>
<evidence type="ECO:0000259" key="1">
    <source>
        <dbReference type="PROSITE" id="PS51186"/>
    </source>
</evidence>
<dbReference type="PANTHER" id="PTHR43792:SF1">
    <property type="entry name" value="N-ACETYLTRANSFERASE DOMAIN-CONTAINING PROTEIN"/>
    <property type="match status" value="1"/>
</dbReference>
<keyword evidence="3" id="KW-1185">Reference proteome</keyword>
<organism evidence="2 3">
    <name type="scientific">Histidinibacterium aquaticum</name>
    <dbReference type="NCBI Taxonomy" id="2613962"/>
    <lineage>
        <taxon>Bacteria</taxon>
        <taxon>Pseudomonadati</taxon>
        <taxon>Pseudomonadota</taxon>
        <taxon>Alphaproteobacteria</taxon>
        <taxon>Rhodobacterales</taxon>
        <taxon>Paracoccaceae</taxon>
        <taxon>Histidinibacterium</taxon>
    </lineage>
</organism>